<dbReference type="AlphaFoldDB" id="A0AAE0PPX0"/>
<name>A0AAE0PPX0_9TELE</name>
<feature type="transmembrane region" description="Helical" evidence="1">
    <location>
        <begin position="54"/>
        <end position="77"/>
    </location>
</feature>
<comment type="caution">
    <text evidence="2">The sequence shown here is derived from an EMBL/GenBank/DDBJ whole genome shotgun (WGS) entry which is preliminary data.</text>
</comment>
<evidence type="ECO:0000313" key="3">
    <source>
        <dbReference type="Proteomes" id="UP001274896"/>
    </source>
</evidence>
<protein>
    <submittedName>
        <fullName evidence="2">Uncharacterized protein</fullName>
    </submittedName>
</protein>
<proteinExistence type="predicted"/>
<dbReference type="EMBL" id="JAUCMX010000217">
    <property type="protein sequence ID" value="KAK3506021.1"/>
    <property type="molecule type" value="Genomic_DNA"/>
</dbReference>
<evidence type="ECO:0000313" key="2">
    <source>
        <dbReference type="EMBL" id="KAK3506021.1"/>
    </source>
</evidence>
<organism evidence="2 3">
    <name type="scientific">Hemibagrus guttatus</name>
    <dbReference type="NCBI Taxonomy" id="175788"/>
    <lineage>
        <taxon>Eukaryota</taxon>
        <taxon>Metazoa</taxon>
        <taxon>Chordata</taxon>
        <taxon>Craniata</taxon>
        <taxon>Vertebrata</taxon>
        <taxon>Euteleostomi</taxon>
        <taxon>Actinopterygii</taxon>
        <taxon>Neopterygii</taxon>
        <taxon>Teleostei</taxon>
        <taxon>Ostariophysi</taxon>
        <taxon>Siluriformes</taxon>
        <taxon>Bagridae</taxon>
        <taxon>Hemibagrus</taxon>
    </lineage>
</organism>
<gene>
    <name evidence="2" type="ORF">QTP70_003115</name>
</gene>
<reference evidence="2" key="1">
    <citation type="submission" date="2023-06" db="EMBL/GenBank/DDBJ databases">
        <title>Male Hemibagrus guttatus genome.</title>
        <authorList>
            <person name="Bian C."/>
        </authorList>
    </citation>
    <scope>NUCLEOTIDE SEQUENCE</scope>
    <source>
        <strain evidence="2">Male_cb2023</strain>
        <tissue evidence="2">Muscle</tissue>
    </source>
</reference>
<keyword evidence="1" id="KW-0812">Transmembrane</keyword>
<evidence type="ECO:0000256" key="1">
    <source>
        <dbReference type="SAM" id="Phobius"/>
    </source>
</evidence>
<dbReference type="Proteomes" id="UP001274896">
    <property type="component" value="Unassembled WGS sequence"/>
</dbReference>
<sequence length="97" mass="10638">MIGSECCAVIPLHTGPLGPLSTLLDRMAATRDQIVNNNAVPESDWYNWLFSNNWIAGLVRIGVTILVALIVMEILYYQLDENSPQPSAAQGKNLITP</sequence>
<keyword evidence="1" id="KW-1133">Transmembrane helix</keyword>
<accession>A0AAE0PPX0</accession>
<keyword evidence="3" id="KW-1185">Reference proteome</keyword>
<keyword evidence="1" id="KW-0472">Membrane</keyword>